<dbReference type="AlphaFoldDB" id="A0AA46AGR9"/>
<dbReference type="RefSeq" id="WP_102991253.1">
    <property type="nucleotide sequence ID" value="NZ_FXTU01000007.1"/>
</dbReference>
<dbReference type="Proteomes" id="UP001157946">
    <property type="component" value="Unassembled WGS sequence"/>
</dbReference>
<evidence type="ECO:0000313" key="2">
    <source>
        <dbReference type="Proteomes" id="UP001157946"/>
    </source>
</evidence>
<dbReference type="EMBL" id="FXTU01000007">
    <property type="protein sequence ID" value="SMP30892.1"/>
    <property type="molecule type" value="Genomic_DNA"/>
</dbReference>
<accession>A0AA46AGR9</accession>
<evidence type="ECO:0000313" key="1">
    <source>
        <dbReference type="EMBL" id="SMP30892.1"/>
    </source>
</evidence>
<keyword evidence="2" id="KW-1185">Reference proteome</keyword>
<name>A0AA46AGR9_9BACL</name>
<dbReference type="Pfam" id="PF10955">
    <property type="entry name" value="Fin"/>
    <property type="match status" value="1"/>
</dbReference>
<dbReference type="InterPro" id="IPR020115">
    <property type="entry name" value="Fin"/>
</dbReference>
<protein>
    <recommendedName>
        <fullName evidence="3">DUF2757 domain-containing protein</fullName>
    </recommendedName>
</protein>
<evidence type="ECO:0008006" key="3">
    <source>
        <dbReference type="Google" id="ProtNLM"/>
    </source>
</evidence>
<comment type="caution">
    <text evidence="1">The sequence shown here is derived from an EMBL/GenBank/DDBJ whole genome shotgun (WGS) entry which is preliminary data.</text>
</comment>
<sequence>MAIYYVCRHCRLPLGHIADGQATESQLGFDQLTPEERKDIITNDAAGNQVVKITCESCQQVLESHPERVLYPSLYH</sequence>
<organism evidence="1 2">
    <name type="scientific">Laceyella tengchongensis</name>
    <dbReference type="NCBI Taxonomy" id="574699"/>
    <lineage>
        <taxon>Bacteria</taxon>
        <taxon>Bacillati</taxon>
        <taxon>Bacillota</taxon>
        <taxon>Bacilli</taxon>
        <taxon>Bacillales</taxon>
        <taxon>Thermoactinomycetaceae</taxon>
        <taxon>Laceyella</taxon>
    </lineage>
</organism>
<reference evidence="1" key="1">
    <citation type="submission" date="2017-05" db="EMBL/GenBank/DDBJ databases">
        <authorList>
            <person name="Varghese N."/>
            <person name="Submissions S."/>
        </authorList>
    </citation>
    <scope>NUCLEOTIDE SEQUENCE</scope>
    <source>
        <strain evidence="1">DSM 45262</strain>
    </source>
</reference>
<gene>
    <name evidence="1" type="ORF">SAMN06265361_107143</name>
</gene>
<dbReference type="GO" id="GO:0010468">
    <property type="term" value="P:regulation of gene expression"/>
    <property type="evidence" value="ECO:0007669"/>
    <property type="project" value="InterPro"/>
</dbReference>
<proteinExistence type="predicted"/>